<dbReference type="CDD" id="cd07122">
    <property type="entry name" value="ALDH_F20_ACDH"/>
    <property type="match status" value="1"/>
</dbReference>
<evidence type="ECO:0000313" key="5">
    <source>
        <dbReference type="Proteomes" id="UP000263232"/>
    </source>
</evidence>
<dbReference type="Pfam" id="PF00171">
    <property type="entry name" value="Aldedh"/>
    <property type="match status" value="1"/>
</dbReference>
<organism evidence="4 5">
    <name type="scientific">Suicoccus acidiformans</name>
    <dbReference type="NCBI Taxonomy" id="2036206"/>
    <lineage>
        <taxon>Bacteria</taxon>
        <taxon>Bacillati</taxon>
        <taxon>Bacillota</taxon>
        <taxon>Bacilli</taxon>
        <taxon>Lactobacillales</taxon>
        <taxon>Aerococcaceae</taxon>
        <taxon>Suicoccus</taxon>
    </lineage>
</organism>
<dbReference type="AlphaFoldDB" id="A0A347WLY8"/>
<gene>
    <name evidence="4" type="ORF">CL176_08825</name>
</gene>
<feature type="domain" description="Aldehyde dehydrogenase" evidence="3">
    <location>
        <begin position="12"/>
        <end position="270"/>
    </location>
</feature>
<dbReference type="RefSeq" id="WP_118990992.1">
    <property type="nucleotide sequence ID" value="NZ_CP023434.1"/>
</dbReference>
<dbReference type="EMBL" id="CP023434">
    <property type="protein sequence ID" value="AXY26095.1"/>
    <property type="molecule type" value="Genomic_DNA"/>
</dbReference>
<dbReference type="SUPFAM" id="SSF53720">
    <property type="entry name" value="ALDH-like"/>
    <property type="match status" value="1"/>
</dbReference>
<dbReference type="KEGG" id="abae:CL176_08825"/>
<dbReference type="PANTHER" id="PTHR11699">
    <property type="entry name" value="ALDEHYDE DEHYDROGENASE-RELATED"/>
    <property type="match status" value="1"/>
</dbReference>
<dbReference type="GO" id="GO:0016620">
    <property type="term" value="F:oxidoreductase activity, acting on the aldehyde or oxo group of donors, NAD or NADP as acceptor"/>
    <property type="evidence" value="ECO:0007669"/>
    <property type="project" value="InterPro"/>
</dbReference>
<dbReference type="InterPro" id="IPR015590">
    <property type="entry name" value="Aldehyde_DH_dom"/>
</dbReference>
<evidence type="ECO:0000313" key="4">
    <source>
        <dbReference type="EMBL" id="AXY26095.1"/>
    </source>
</evidence>
<keyword evidence="2" id="KW-0175">Coiled coil</keyword>
<keyword evidence="5" id="KW-1185">Reference proteome</keyword>
<dbReference type="Gene3D" id="3.40.605.10">
    <property type="entry name" value="Aldehyde Dehydrogenase, Chain A, domain 1"/>
    <property type="match status" value="1"/>
</dbReference>
<accession>A0A347WLY8</accession>
<reference evidence="4 5" key="1">
    <citation type="submission" date="2017-09" db="EMBL/GenBank/DDBJ databases">
        <title>Complete genome sequence of Oxytococcus suis strain ZY16052.</title>
        <authorList>
            <person name="Li F."/>
        </authorList>
    </citation>
    <scope>NUCLEOTIDE SEQUENCE [LARGE SCALE GENOMIC DNA]</scope>
    <source>
        <strain evidence="4 5">ZY16052</strain>
    </source>
</reference>
<evidence type="ECO:0000259" key="3">
    <source>
        <dbReference type="Pfam" id="PF00171"/>
    </source>
</evidence>
<dbReference type="InterPro" id="IPR013357">
    <property type="entry name" value="Acetaldehyde_DH_acetylating"/>
</dbReference>
<proteinExistence type="predicted"/>
<dbReference type="Gene3D" id="3.40.309.10">
    <property type="entry name" value="Aldehyde Dehydrogenase, Chain A, domain 2"/>
    <property type="match status" value="1"/>
</dbReference>
<feature type="coiled-coil region" evidence="2">
    <location>
        <begin position="11"/>
        <end position="38"/>
    </location>
</feature>
<dbReference type="InterPro" id="IPR016162">
    <property type="entry name" value="Ald_DH_N"/>
</dbReference>
<evidence type="ECO:0000256" key="2">
    <source>
        <dbReference type="SAM" id="Coils"/>
    </source>
</evidence>
<sequence>MTNKYKDLVSIEETRNLLEKAQKAQKELAQKSQEEIDAIIKVLAKAAYSERERLARLAVEETGFGNVRDKLIKNAFASKTVADAMKEMKTIDVIEETDTVKTVAVPKGVIAGLVPSTNPTSTVIYKSLIAIKSGNAIVFSPHPSALKCIIETAKVLNDAGREIGLPEGTISVIENITMQATDELMKNKNTDLILATGGSAMVKAAYSSGTPAIGVGPGNGPAFIHGSADIPTAVRRIFESKTFDNGTICASEQSIIVEKKNKQKVKEEFEKLNAYFLNEEEAKQLEKFLLRPDGRMNAVVVGKKATAIAELAGIDVPAKTNLLLAEETRYGGRVPYSREILAPILGFYTVDTWQEALELSINILLMEGAGHTMSIHAEDQKVLDEFSLCAPVSRLVVNSGATFGGIGASTDIFPALTLGCGSIGGSSTSDNVSPLNLFDTRLIAKGTKELGDILEEENLLNKEFDDSINDDKISKDQLIDLLVEKVLEKLQA</sequence>
<evidence type="ECO:0000256" key="1">
    <source>
        <dbReference type="ARBA" id="ARBA00023002"/>
    </source>
</evidence>
<dbReference type="OrthoDB" id="9815791at2"/>
<dbReference type="NCBIfam" id="TIGR02518">
    <property type="entry name" value="EutH_ACDH"/>
    <property type="match status" value="1"/>
</dbReference>
<name>A0A347WLY8_9LACT</name>
<protein>
    <submittedName>
        <fullName evidence="4">Acetaldehyde dehydrogenase (Acetylating)</fullName>
    </submittedName>
</protein>
<dbReference type="Proteomes" id="UP000263232">
    <property type="component" value="Chromosome"/>
</dbReference>
<dbReference type="InterPro" id="IPR016163">
    <property type="entry name" value="Ald_DH_C"/>
</dbReference>
<dbReference type="InterPro" id="IPR016161">
    <property type="entry name" value="Ald_DH/histidinol_DH"/>
</dbReference>
<keyword evidence="1" id="KW-0560">Oxidoreductase</keyword>